<evidence type="ECO:0000256" key="1">
    <source>
        <dbReference type="SAM" id="MobiDB-lite"/>
    </source>
</evidence>
<comment type="caution">
    <text evidence="2">The sequence shown here is derived from an EMBL/GenBank/DDBJ whole genome shotgun (WGS) entry which is preliminary data.</text>
</comment>
<feature type="compositionally biased region" description="Low complexity" evidence="1">
    <location>
        <begin position="19"/>
        <end position="30"/>
    </location>
</feature>
<keyword evidence="3" id="KW-1185">Reference proteome</keyword>
<dbReference type="EMBL" id="CAJJDM010000002">
    <property type="protein sequence ID" value="CAD8043397.1"/>
    <property type="molecule type" value="Genomic_DNA"/>
</dbReference>
<feature type="region of interest" description="Disordered" evidence="1">
    <location>
        <begin position="17"/>
        <end position="52"/>
    </location>
</feature>
<dbReference type="AlphaFoldDB" id="A0A8S1JP28"/>
<feature type="compositionally biased region" description="Polar residues" evidence="1">
    <location>
        <begin position="265"/>
        <end position="282"/>
    </location>
</feature>
<reference evidence="2" key="1">
    <citation type="submission" date="2021-01" db="EMBL/GenBank/DDBJ databases">
        <authorList>
            <consortium name="Genoscope - CEA"/>
            <person name="William W."/>
        </authorList>
    </citation>
    <scope>NUCLEOTIDE SEQUENCE</scope>
</reference>
<feature type="region of interest" description="Disordered" evidence="1">
    <location>
        <begin position="261"/>
        <end position="282"/>
    </location>
</feature>
<name>A0A8S1JP28_PARPR</name>
<sequence length="347" mass="40898">MRQQPYFIKPVNHLSYRNQSSKQSFSQQQSEESKSKSQNRLSNIKRPAPIITQPITSPQLKRMNNQLRILKSNKVDLPSLPSPQIQQQCDQSLSKFKSFENLNIQMRQPTPRRFKSDEPNINELTTQPKITIRFSQHSNIRLRNDSAKARNRSNHVPFQKTNTEPSEIVHSPIKHKAKRDFDDSREILYQLQRGYSKEKKSILKTEPDDPYRIGSICENRNSTSLKRQFGHQYINESQRFTTKHLIDMPCDDEFSQFFKEDDDNQSNFKNTQKNANHQNQISQQTKEKILDLLFLSTGELKKKFNEQSRIQYSKITNKIQQNKPIVPKSRFPNDFFNVLHSNESQLF</sequence>
<proteinExistence type="predicted"/>
<gene>
    <name evidence="2" type="ORF">PPRIM_AZ9-3.1.T0050048</name>
</gene>
<dbReference type="Proteomes" id="UP000688137">
    <property type="component" value="Unassembled WGS sequence"/>
</dbReference>
<dbReference type="OMA" id="TQKNANH"/>
<accession>A0A8S1JP28</accession>
<evidence type="ECO:0000313" key="2">
    <source>
        <dbReference type="EMBL" id="CAD8043397.1"/>
    </source>
</evidence>
<evidence type="ECO:0000313" key="3">
    <source>
        <dbReference type="Proteomes" id="UP000688137"/>
    </source>
</evidence>
<protein>
    <submittedName>
        <fullName evidence="2">Uncharacterized protein</fullName>
    </submittedName>
</protein>
<feature type="compositionally biased region" description="Polar residues" evidence="1">
    <location>
        <begin position="154"/>
        <end position="165"/>
    </location>
</feature>
<organism evidence="2 3">
    <name type="scientific">Paramecium primaurelia</name>
    <dbReference type="NCBI Taxonomy" id="5886"/>
    <lineage>
        <taxon>Eukaryota</taxon>
        <taxon>Sar</taxon>
        <taxon>Alveolata</taxon>
        <taxon>Ciliophora</taxon>
        <taxon>Intramacronucleata</taxon>
        <taxon>Oligohymenophorea</taxon>
        <taxon>Peniculida</taxon>
        <taxon>Parameciidae</taxon>
        <taxon>Paramecium</taxon>
    </lineage>
</organism>
<feature type="region of interest" description="Disordered" evidence="1">
    <location>
        <begin position="147"/>
        <end position="166"/>
    </location>
</feature>